<dbReference type="eggNOG" id="ENOG502QSHN">
    <property type="taxonomic scope" value="Eukaryota"/>
</dbReference>
<dbReference type="KEGG" id="kng:KNAG_0I00400"/>
<organism evidence="1 2">
    <name type="scientific">Huiozyma naganishii (strain ATCC MYA-139 / BCRC 22969 / CBS 8797 / KCTC 17520 / NBRC 10181 / NCYC 3082 / Yp74L-3)</name>
    <name type="common">Yeast</name>
    <name type="synonym">Kazachstania naganishii</name>
    <dbReference type="NCBI Taxonomy" id="1071383"/>
    <lineage>
        <taxon>Eukaryota</taxon>
        <taxon>Fungi</taxon>
        <taxon>Dikarya</taxon>
        <taxon>Ascomycota</taxon>
        <taxon>Saccharomycotina</taxon>
        <taxon>Saccharomycetes</taxon>
        <taxon>Saccharomycetales</taxon>
        <taxon>Saccharomycetaceae</taxon>
        <taxon>Huiozyma</taxon>
    </lineage>
</organism>
<evidence type="ECO:0000313" key="1">
    <source>
        <dbReference type="EMBL" id="CCK71831.1"/>
    </source>
</evidence>
<reference evidence="1 2" key="1">
    <citation type="journal article" date="2011" name="Proc. Natl. Acad. Sci. U.S.A.">
        <title>Evolutionary erosion of yeast sex chromosomes by mating-type switching accidents.</title>
        <authorList>
            <person name="Gordon J.L."/>
            <person name="Armisen D."/>
            <person name="Proux-Wera E."/>
            <person name="Oheigeartaigh S.S."/>
            <person name="Byrne K.P."/>
            <person name="Wolfe K.H."/>
        </authorList>
    </citation>
    <scope>NUCLEOTIDE SEQUENCE [LARGE SCALE GENOMIC DNA]</scope>
    <source>
        <strain evidence="2">ATCC MYA-139 / BCRC 22969 / CBS 8797 / CCRC 22969 / KCTC 17520 / NBRC 10181 / NCYC 3082</strain>
    </source>
</reference>
<dbReference type="OMA" id="RIRIAMT"/>
<evidence type="ECO:0000313" key="2">
    <source>
        <dbReference type="Proteomes" id="UP000006310"/>
    </source>
</evidence>
<dbReference type="GeneID" id="34527574"/>
<protein>
    <recommendedName>
        <fullName evidence="3">Cleavage/polyadenylation specificity factor A subunit N-terminal domain-containing protein</fullName>
    </recommendedName>
</protein>
<dbReference type="SUPFAM" id="SSF101898">
    <property type="entry name" value="NHL repeat"/>
    <property type="match status" value="1"/>
</dbReference>
<dbReference type="HOGENOM" id="CLU_281206_0_0_1"/>
<dbReference type="EMBL" id="HE978322">
    <property type="protein sequence ID" value="CCK71831.1"/>
    <property type="molecule type" value="Genomic_DNA"/>
</dbReference>
<accession>J7SA01</accession>
<reference evidence="2" key="2">
    <citation type="submission" date="2012-08" db="EMBL/GenBank/DDBJ databases">
        <title>Genome sequence of Kazachstania naganishii.</title>
        <authorList>
            <person name="Gordon J.L."/>
            <person name="Armisen D."/>
            <person name="Proux-Wera E."/>
            <person name="OhEigeartaigh S.S."/>
            <person name="Byrne K.P."/>
            <person name="Wolfe K.H."/>
        </authorList>
    </citation>
    <scope>NUCLEOTIDE SEQUENCE [LARGE SCALE GENOMIC DNA]</scope>
    <source>
        <strain evidence="2">ATCC MYA-139 / BCRC 22969 / CBS 8797 / CCRC 22969 / KCTC 17520 / NBRC 10181 / NCYC 3082</strain>
    </source>
</reference>
<dbReference type="RefSeq" id="XP_022466076.1">
    <property type="nucleotide sequence ID" value="XM_022609707.1"/>
</dbReference>
<dbReference type="OrthoDB" id="4063069at2759"/>
<evidence type="ECO:0008006" key="3">
    <source>
        <dbReference type="Google" id="ProtNLM"/>
    </source>
</evidence>
<keyword evidence="2" id="KW-1185">Reference proteome</keyword>
<name>J7SA01_HUIN7</name>
<dbReference type="AlphaFoldDB" id="J7SA01"/>
<sequence>MKQLVLYEVCQPRNVIDFFASRFGNKKFTIEAECIKVWGADGTQVKSISTVGYTTASFVYFNEILNNEFLFLVKSNGELHIFDQDLNMLDRLRTEIVQPCDKETFFAFDQYNNKLYLNLEHSTVHCVPLKIENSVPKFLHDGQMLQIFQFSATIRDMSYGPHINEYTNEEFDTISVLLQDSAESCLIFRTVYLLDPNDSTSGNKWSILIPNVDLNIVPTSHKRIASITTIPSVGFLILTCKGILFLSLPNGPQNRIDGVTINKLYERVNLFVEDEVLQDDTFYDVAVLATITDKMARFDIITGKGKYIKLKLKKVKEEETQFIIHWELTLSANGEYLSIQDLGDRPEKCIQRCSISNVDGRIFYMVLLPANKVIYGFPYAQATSRVIDIGQMHSIYSKYFGNVLKQHVFCSTDFRNKSNISTCDYYLEDKFTIHELLVLDSSDSNTQFSDKKFTPTEGRIKTTNDDSINTIHCKDNEFVTAQGTSMNTQNLCGFCNIWDGSQNEMAYITANDGSIHWSNTQAVYSIENFNRFQHYVIESVTLRNGKNISVVATGNTFHVLENYGESTTTFHLQNVFVSAKSLCVNGLDGGNYHIIISDIQGDLYITDTAGKSLEEFNLHNQGFQLIRLFDCPGKFLMYNQNAIILISYSNVNSQYQFVPLTTKITAGHIQHVLGSNDLAVIDSNTNKAYRIEMKDSQLQRKWIDVTVKPVITKFIRLTATSRYAICSGYEVVSQDPLRVKSGIYLYDLPTTKIIDKFDIDEKYSQAAISDIAAMSYDKPDCYNGVTDNKRSFAEQLLLSQCFLISLTFDAADEDRNASNLLLFSLDDERAKITYHTSFSTGFGIASIQNYLHEYVIIAGESIQVLKVDYSFKENLFALVGSSNALAESGLIKNVINLPGAIPENKSVTKRAKNSLINDSFLLLNICEGISQVKISGNVGGANTLEFQISRVAKSEQYTILADIYNEGHCSFFETVNMGSYHWCIVSLGSEKLRLYFVSEDQEYCSTEFCLPGQITSLSKADDNRRNPFGQKRSLVAHDDFVALFCVTTLCGGVYVLGFIKTTGITLSAENKHKNACQLRYISEDSNDEDDEENELQLIDTRVLDSCDITEYLEHVVPKKNGHYQSVELK</sequence>
<gene>
    <name evidence="1" type="primary">KNAG0I00400</name>
    <name evidence="1" type="ordered locus">KNAG_0I00400</name>
</gene>
<dbReference type="Proteomes" id="UP000006310">
    <property type="component" value="Chromosome 9"/>
</dbReference>
<proteinExistence type="predicted"/>